<keyword evidence="2" id="KW-0614">Plasmid</keyword>
<dbReference type="InterPro" id="IPR002654">
    <property type="entry name" value="Glyco_trans_25"/>
</dbReference>
<accession>A0ABX6QT47</accession>
<keyword evidence="3" id="KW-1185">Reference proteome</keyword>
<sequence length="244" mass="27151">MNVAIFAINLDRSADRWEILADRASALGLSLTRVSAVDGKLTPEAEREAVDDAAFRRNTGRLMLAGEYGCYRSHVKALNAFLTTTNDIALIIEDDVELSADLKDRVQAAFDAVPDADVIKFFNHRVVGFLKTNTSSRGDEIGRAIHGPLGSSACYAVSRRGAALLIEHLTVMRYPWDAALERGWDHSGLVYTTRKNVANIARGGTTIATRDIYRSVKFPKWKRLGTYARRLRDDFVRMAYALRA</sequence>
<evidence type="ECO:0000313" key="2">
    <source>
        <dbReference type="EMBL" id="QLF71718.1"/>
    </source>
</evidence>
<geneLocation type="plasmid" evidence="2 3">
    <name>pPRADMK78_01</name>
</geneLocation>
<organism evidence="2 3">
    <name type="scientific">Peteryoungia desertarenae</name>
    <dbReference type="NCBI Taxonomy" id="1813451"/>
    <lineage>
        <taxon>Bacteria</taxon>
        <taxon>Pseudomonadati</taxon>
        <taxon>Pseudomonadota</taxon>
        <taxon>Alphaproteobacteria</taxon>
        <taxon>Hyphomicrobiales</taxon>
        <taxon>Rhizobiaceae</taxon>
        <taxon>Peteryoungia</taxon>
    </lineage>
</organism>
<dbReference type="CDD" id="cd06532">
    <property type="entry name" value="Glyco_transf_25"/>
    <property type="match status" value="1"/>
</dbReference>
<dbReference type="RefSeq" id="WP_138289211.1">
    <property type="nucleotide sequence ID" value="NZ_CP058351.1"/>
</dbReference>
<name>A0ABX6QT47_9HYPH</name>
<proteinExistence type="predicted"/>
<dbReference type="Proteomes" id="UP000308530">
    <property type="component" value="Plasmid pPRADMK78_01"/>
</dbReference>
<feature type="domain" description="Glycosyl transferase family 25" evidence="1">
    <location>
        <begin position="5"/>
        <end position="177"/>
    </location>
</feature>
<protein>
    <submittedName>
        <fullName evidence="2">Glycosyltransferase family 25 protein</fullName>
    </submittedName>
</protein>
<dbReference type="EMBL" id="CP058351">
    <property type="protein sequence ID" value="QLF71718.1"/>
    <property type="molecule type" value="Genomic_DNA"/>
</dbReference>
<evidence type="ECO:0000259" key="1">
    <source>
        <dbReference type="Pfam" id="PF01755"/>
    </source>
</evidence>
<dbReference type="Pfam" id="PF01755">
    <property type="entry name" value="Glyco_transf_25"/>
    <property type="match status" value="1"/>
</dbReference>
<evidence type="ECO:0000313" key="3">
    <source>
        <dbReference type="Proteomes" id="UP000308530"/>
    </source>
</evidence>
<gene>
    <name evidence="2" type="ORF">FE840_018995</name>
</gene>
<reference evidence="2 3" key="1">
    <citation type="submission" date="2020-06" db="EMBL/GenBank/DDBJ databases">
        <title>Genome sequence of Rhizobium sp strain ADMK78.</title>
        <authorList>
            <person name="Rahi P."/>
        </authorList>
    </citation>
    <scope>NUCLEOTIDE SEQUENCE [LARGE SCALE GENOMIC DNA]</scope>
    <source>
        <strain evidence="2 3">ADMK78</strain>
        <plasmid evidence="2 3">pPRADMK78_01</plasmid>
    </source>
</reference>